<feature type="transmembrane region" description="Helical" evidence="1">
    <location>
        <begin position="151"/>
        <end position="169"/>
    </location>
</feature>
<gene>
    <name evidence="2" type="ORF">BPAG_LOCUS2385</name>
</gene>
<dbReference type="Proteomes" id="UP000278627">
    <property type="component" value="Unassembled WGS sequence"/>
</dbReference>
<reference evidence="2 3" key="2">
    <citation type="submission" date="2018-11" db="EMBL/GenBank/DDBJ databases">
        <authorList>
            <consortium name="Pathogen Informatics"/>
        </authorList>
    </citation>
    <scope>NUCLEOTIDE SEQUENCE [LARGE SCALE GENOMIC DNA]</scope>
</reference>
<keyword evidence="3" id="KW-1185">Reference proteome</keyword>
<keyword evidence="1" id="KW-0472">Membrane</keyword>
<evidence type="ECO:0000313" key="4">
    <source>
        <dbReference type="WBParaSite" id="BPAG_0000241501-mRNA-1"/>
    </source>
</evidence>
<evidence type="ECO:0000313" key="3">
    <source>
        <dbReference type="Proteomes" id="UP000278627"/>
    </source>
</evidence>
<feature type="transmembrane region" description="Helical" evidence="1">
    <location>
        <begin position="49"/>
        <end position="74"/>
    </location>
</feature>
<keyword evidence="1" id="KW-0812">Transmembrane</keyword>
<feature type="transmembrane region" description="Helical" evidence="1">
    <location>
        <begin position="240"/>
        <end position="263"/>
    </location>
</feature>
<sequence length="284" mass="33380">MSATIHGIFTATNTFSFFATLHFTFLLAINRFMVICFPKFNAFFESIKFYFLLSFIWLLSFDGFSVISVIEFHYCIKTFHVSNLQWSLNCTKRTAESGAVFLKFVFFFCIESFIIQKSRILFNTTIFYKFKINFVHLRYTFQLLFSIIRHAWTLSLPMMMFAMHILMFCNMRRLLKRALELNKTSGCETKSAVRSSGKHERSMLIQAAVVCGVMEIEIICFHFLLKFAVKLAGKKAEIPVNIFINCYAIFNNVVLPTVNLIFIKRFRIFIKHIFKKLLFNMTIH</sequence>
<organism evidence="4">
    <name type="scientific">Brugia pahangi</name>
    <name type="common">Filarial nematode worm</name>
    <dbReference type="NCBI Taxonomy" id="6280"/>
    <lineage>
        <taxon>Eukaryota</taxon>
        <taxon>Metazoa</taxon>
        <taxon>Ecdysozoa</taxon>
        <taxon>Nematoda</taxon>
        <taxon>Chromadorea</taxon>
        <taxon>Rhabditida</taxon>
        <taxon>Spirurina</taxon>
        <taxon>Spiruromorpha</taxon>
        <taxon>Filarioidea</taxon>
        <taxon>Onchocercidae</taxon>
        <taxon>Brugia</taxon>
    </lineage>
</organism>
<feature type="transmembrane region" description="Helical" evidence="1">
    <location>
        <begin position="15"/>
        <end position="37"/>
    </location>
</feature>
<accession>A0A0N4T2I5</accession>
<dbReference type="EMBL" id="UZAD01000337">
    <property type="protein sequence ID" value="VDN83571.1"/>
    <property type="molecule type" value="Genomic_DNA"/>
</dbReference>
<proteinExistence type="predicted"/>
<dbReference type="WBParaSite" id="BPAG_0000241501-mRNA-1">
    <property type="protein sequence ID" value="BPAG_0000241501-mRNA-1"/>
    <property type="gene ID" value="BPAG_0000241501"/>
</dbReference>
<protein>
    <submittedName>
        <fullName evidence="4">G_PROTEIN_RECEP_F1_2 domain-containing protein</fullName>
    </submittedName>
</protein>
<feature type="transmembrane region" description="Helical" evidence="1">
    <location>
        <begin position="94"/>
        <end position="114"/>
    </location>
</feature>
<evidence type="ECO:0000256" key="1">
    <source>
        <dbReference type="SAM" id="Phobius"/>
    </source>
</evidence>
<feature type="transmembrane region" description="Helical" evidence="1">
    <location>
        <begin position="204"/>
        <end position="225"/>
    </location>
</feature>
<dbReference type="AlphaFoldDB" id="A0A0N4T2I5"/>
<keyword evidence="1" id="KW-1133">Transmembrane helix</keyword>
<evidence type="ECO:0000313" key="2">
    <source>
        <dbReference type="EMBL" id="VDN83571.1"/>
    </source>
</evidence>
<reference evidence="4" key="1">
    <citation type="submission" date="2017-02" db="UniProtKB">
        <authorList>
            <consortium name="WormBaseParasite"/>
        </authorList>
    </citation>
    <scope>IDENTIFICATION</scope>
</reference>
<name>A0A0N4T2I5_BRUPA</name>